<dbReference type="InterPro" id="IPR005623">
    <property type="entry name" value="Chaperone_NapD_NO3_reduct"/>
</dbReference>
<protein>
    <recommendedName>
        <fullName evidence="4">Chaperone NapD</fullName>
    </recommendedName>
    <alternativeName>
        <fullName evidence="4">NapA signal peptide-binding chaperone NapD</fullName>
    </alternativeName>
</protein>
<evidence type="ECO:0000256" key="3">
    <source>
        <dbReference type="ARBA" id="ARBA00023186"/>
    </source>
</evidence>
<name>A0AA37TKW2_9GAMM</name>
<dbReference type="EMBL" id="BSPO01000002">
    <property type="protein sequence ID" value="GLS83054.1"/>
    <property type="molecule type" value="Genomic_DNA"/>
</dbReference>
<comment type="subunit">
    <text evidence="4">Interacts with the cytoplasmic NapA precursor.</text>
</comment>
<dbReference type="Gene3D" id="3.30.70.920">
    <property type="match status" value="1"/>
</dbReference>
<dbReference type="RefSeq" id="WP_095497375.1">
    <property type="nucleotide sequence ID" value="NZ_BSPO01000002.1"/>
</dbReference>
<evidence type="ECO:0000313" key="5">
    <source>
        <dbReference type="EMBL" id="GLS83054.1"/>
    </source>
</evidence>
<dbReference type="PANTHER" id="PTHR38603:SF1">
    <property type="entry name" value="CHAPERONE NAPD"/>
    <property type="match status" value="1"/>
</dbReference>
<dbReference type="PANTHER" id="PTHR38603">
    <property type="entry name" value="CHAPERONE NAPD"/>
    <property type="match status" value="1"/>
</dbReference>
<gene>
    <name evidence="4 5" type="primary">napD</name>
    <name evidence="5" type="ORF">GCM10007894_10310</name>
</gene>
<dbReference type="Pfam" id="PF03927">
    <property type="entry name" value="NapD"/>
    <property type="match status" value="1"/>
</dbReference>
<proteinExistence type="inferred from homology"/>
<evidence type="ECO:0000313" key="6">
    <source>
        <dbReference type="Proteomes" id="UP001157439"/>
    </source>
</evidence>
<dbReference type="Proteomes" id="UP001157439">
    <property type="component" value="Unassembled WGS sequence"/>
</dbReference>
<organism evidence="5 6">
    <name type="scientific">Paraferrimonas haliotis</name>
    <dbReference type="NCBI Taxonomy" id="2013866"/>
    <lineage>
        <taxon>Bacteria</taxon>
        <taxon>Pseudomonadati</taxon>
        <taxon>Pseudomonadota</taxon>
        <taxon>Gammaproteobacteria</taxon>
        <taxon>Alteromonadales</taxon>
        <taxon>Ferrimonadaceae</taxon>
        <taxon>Paraferrimonas</taxon>
    </lineage>
</organism>
<evidence type="ECO:0000256" key="1">
    <source>
        <dbReference type="ARBA" id="ARBA00004496"/>
    </source>
</evidence>
<comment type="similarity">
    <text evidence="4">Belongs to the NapD family.</text>
</comment>
<evidence type="ECO:0000256" key="2">
    <source>
        <dbReference type="ARBA" id="ARBA00022490"/>
    </source>
</evidence>
<comment type="subcellular location">
    <subcellularLocation>
        <location evidence="1 4">Cytoplasm</location>
    </subcellularLocation>
</comment>
<dbReference type="GO" id="GO:0005737">
    <property type="term" value="C:cytoplasm"/>
    <property type="evidence" value="ECO:0007669"/>
    <property type="project" value="UniProtKB-SubCell"/>
</dbReference>
<accession>A0AA37TKW2</accession>
<dbReference type="GO" id="GO:0005048">
    <property type="term" value="F:signal sequence binding"/>
    <property type="evidence" value="ECO:0007669"/>
    <property type="project" value="UniProtKB-UniRule"/>
</dbReference>
<comment type="caution">
    <text evidence="5">The sequence shown here is derived from an EMBL/GenBank/DDBJ whole genome shotgun (WGS) entry which is preliminary data.</text>
</comment>
<reference evidence="5 6" key="1">
    <citation type="journal article" date="2014" name="Int. J. Syst. Evol. Microbiol.">
        <title>Complete genome sequence of Corynebacterium casei LMG S-19264T (=DSM 44701T), isolated from a smear-ripened cheese.</title>
        <authorList>
            <consortium name="US DOE Joint Genome Institute (JGI-PGF)"/>
            <person name="Walter F."/>
            <person name="Albersmeier A."/>
            <person name="Kalinowski J."/>
            <person name="Ruckert C."/>
        </authorList>
    </citation>
    <scope>NUCLEOTIDE SEQUENCE [LARGE SCALE GENOMIC DNA]</scope>
    <source>
        <strain evidence="5 6">NBRC 112785</strain>
    </source>
</reference>
<evidence type="ECO:0000256" key="4">
    <source>
        <dbReference type="HAMAP-Rule" id="MF_02200"/>
    </source>
</evidence>
<dbReference type="HAMAP" id="MF_02200">
    <property type="entry name" value="NapD"/>
    <property type="match status" value="1"/>
</dbReference>
<keyword evidence="6" id="KW-1185">Reference proteome</keyword>
<keyword evidence="3 4" id="KW-0143">Chaperone</keyword>
<sequence length="83" mass="8963">MAEEYQVTSLVVHCKPELETQVSDSLTNIAGVEIHASDNNGKMVVTVESHSQSALLDGVEAINKTQGVLSATLVYHQIEPVEE</sequence>
<dbReference type="AlphaFoldDB" id="A0AA37TKW2"/>
<keyword evidence="2 4" id="KW-0963">Cytoplasm</keyword>
<comment type="function">
    <text evidence="4">Chaperone for NapA, the catalytic subunit of the periplasmic nitrate reductase. It binds directly and specifically to the twin-arginine signal peptide of NapA, preventing premature interaction with the Tat translocase and premature export.</text>
</comment>
<dbReference type="GO" id="GO:0051224">
    <property type="term" value="P:negative regulation of protein transport"/>
    <property type="evidence" value="ECO:0007669"/>
    <property type="project" value="UniProtKB-UniRule"/>
</dbReference>